<sequence>MTNSKPYPFLSLSLSLTHTHTHTHTDPHAPKSYPSAAAAEEKMKKMRWWWNWWRGKLTRTAMEKLKPWDAEEIRRRERLAHSKCHEELNKVDWEMMKKHLHTPEALQAYEKLCNEARECITVRVTSVIHRRRPDVRMQYHYGTFAYLPFKERVLLKWADGMKLLQKRFTWRNNGKEGETLFERIDRDLPNPEWRELFPFAAVFHELAVGNAYCPIVLDTDPKLAKPARPFRFESMWTGGVWRKWVPRGGKGRLRGIESSEIEGDLGDSTAGRTLPITNTPQLVLAGVVEDGILGQSFCGVQPAVSTPRIFTTSGDEVVIVLVCSSICLKQITDGNTQFKRIRKCSKFVPPHFSRMLAKFKANKVSDMFCPSLPSVD</sequence>
<dbReference type="EMBL" id="JACTNZ010000006">
    <property type="protein sequence ID" value="KAG5546510.1"/>
    <property type="molecule type" value="Genomic_DNA"/>
</dbReference>
<gene>
    <name evidence="1" type="ORF">RHGRI_018628</name>
</gene>
<name>A0AAV6K253_9ERIC</name>
<protein>
    <submittedName>
        <fullName evidence="1">Uncharacterized protein</fullName>
    </submittedName>
</protein>
<dbReference type="Proteomes" id="UP000823749">
    <property type="component" value="Chromosome 6"/>
</dbReference>
<proteinExistence type="predicted"/>
<evidence type="ECO:0000313" key="1">
    <source>
        <dbReference type="EMBL" id="KAG5546510.1"/>
    </source>
</evidence>
<keyword evidence="2" id="KW-1185">Reference proteome</keyword>
<evidence type="ECO:0000313" key="2">
    <source>
        <dbReference type="Proteomes" id="UP000823749"/>
    </source>
</evidence>
<dbReference type="PANTHER" id="PTHR33710:SF71">
    <property type="entry name" value="ENDONUCLEASE_EXONUCLEASE_PHOSPHATASE DOMAIN-CONTAINING PROTEIN"/>
    <property type="match status" value="1"/>
</dbReference>
<accession>A0AAV6K253</accession>
<dbReference type="PANTHER" id="PTHR33710">
    <property type="entry name" value="BNAC02G09200D PROTEIN"/>
    <property type="match status" value="1"/>
</dbReference>
<organism evidence="1 2">
    <name type="scientific">Rhododendron griersonianum</name>
    <dbReference type="NCBI Taxonomy" id="479676"/>
    <lineage>
        <taxon>Eukaryota</taxon>
        <taxon>Viridiplantae</taxon>
        <taxon>Streptophyta</taxon>
        <taxon>Embryophyta</taxon>
        <taxon>Tracheophyta</taxon>
        <taxon>Spermatophyta</taxon>
        <taxon>Magnoliopsida</taxon>
        <taxon>eudicotyledons</taxon>
        <taxon>Gunneridae</taxon>
        <taxon>Pentapetalae</taxon>
        <taxon>asterids</taxon>
        <taxon>Ericales</taxon>
        <taxon>Ericaceae</taxon>
        <taxon>Ericoideae</taxon>
        <taxon>Rhodoreae</taxon>
        <taxon>Rhododendron</taxon>
    </lineage>
</organism>
<reference evidence="1 2" key="1">
    <citation type="submission" date="2020-08" db="EMBL/GenBank/DDBJ databases">
        <title>Plant Genome Project.</title>
        <authorList>
            <person name="Zhang R.-G."/>
        </authorList>
    </citation>
    <scope>NUCLEOTIDE SEQUENCE [LARGE SCALE GENOMIC DNA]</scope>
    <source>
        <strain evidence="1">WSP0</strain>
        <tissue evidence="1">Leaf</tissue>
    </source>
</reference>
<comment type="caution">
    <text evidence="1">The sequence shown here is derived from an EMBL/GenBank/DDBJ whole genome shotgun (WGS) entry which is preliminary data.</text>
</comment>
<dbReference type="AlphaFoldDB" id="A0AAV6K253"/>